<dbReference type="CDD" id="cd00118">
    <property type="entry name" value="LysM"/>
    <property type="match status" value="1"/>
</dbReference>
<feature type="transmembrane region" description="Helical" evidence="2">
    <location>
        <begin position="50"/>
        <end position="69"/>
    </location>
</feature>
<keyword evidence="2" id="KW-0472">Membrane</keyword>
<feature type="region of interest" description="Disordered" evidence="1">
    <location>
        <begin position="15"/>
        <end position="35"/>
    </location>
</feature>
<name>A0ABT2GYX3_9MICO</name>
<dbReference type="InterPro" id="IPR018392">
    <property type="entry name" value="LysM"/>
</dbReference>
<evidence type="ECO:0000259" key="3">
    <source>
        <dbReference type="PROSITE" id="PS51782"/>
    </source>
</evidence>
<dbReference type="Pfam" id="PF01476">
    <property type="entry name" value="LysM"/>
    <property type="match status" value="1"/>
</dbReference>
<feature type="domain" description="LysM" evidence="3">
    <location>
        <begin position="86"/>
        <end position="135"/>
    </location>
</feature>
<dbReference type="Proteomes" id="UP001165586">
    <property type="component" value="Unassembled WGS sequence"/>
</dbReference>
<keyword evidence="5" id="KW-1185">Reference proteome</keyword>
<proteinExistence type="predicted"/>
<organism evidence="4 5">
    <name type="scientific">Herbiconiux daphne</name>
    <dbReference type="NCBI Taxonomy" id="2970914"/>
    <lineage>
        <taxon>Bacteria</taxon>
        <taxon>Bacillati</taxon>
        <taxon>Actinomycetota</taxon>
        <taxon>Actinomycetes</taxon>
        <taxon>Micrococcales</taxon>
        <taxon>Microbacteriaceae</taxon>
        <taxon>Herbiconiux</taxon>
    </lineage>
</organism>
<dbReference type="Gene3D" id="3.10.350.10">
    <property type="entry name" value="LysM domain"/>
    <property type="match status" value="1"/>
</dbReference>
<dbReference type="InterPro" id="IPR036779">
    <property type="entry name" value="LysM_dom_sf"/>
</dbReference>
<dbReference type="SMART" id="SM00257">
    <property type="entry name" value="LysM"/>
    <property type="match status" value="1"/>
</dbReference>
<sequence>MSIAAPFGTAHAPIARPAQARQAQARQAEARPAQAQPAARLRITARGRRVLAGVIALPVVAVLATLALFGGGSAIATGSAVSTDFDYLTVQAGQSLWGIAETLAPEADPRDVIAEIMSLNQLHESSVQPGQRIAIPADLGD</sequence>
<gene>
    <name evidence="4" type="ORF">N1032_05360</name>
</gene>
<dbReference type="PROSITE" id="PS51782">
    <property type="entry name" value="LYSM"/>
    <property type="match status" value="1"/>
</dbReference>
<evidence type="ECO:0000313" key="4">
    <source>
        <dbReference type="EMBL" id="MCS5733164.1"/>
    </source>
</evidence>
<keyword evidence="2" id="KW-0812">Transmembrane</keyword>
<comment type="caution">
    <text evidence="4">The sequence shown here is derived from an EMBL/GenBank/DDBJ whole genome shotgun (WGS) entry which is preliminary data.</text>
</comment>
<reference evidence="4" key="1">
    <citation type="submission" date="2022-08" db="EMBL/GenBank/DDBJ databases">
        <authorList>
            <person name="Deng Y."/>
            <person name="Han X.-F."/>
            <person name="Zhang Y.-Q."/>
        </authorList>
    </citation>
    <scope>NUCLEOTIDE SEQUENCE</scope>
    <source>
        <strain evidence="4">CPCC 203386</strain>
    </source>
</reference>
<accession>A0ABT2GYX3</accession>
<dbReference type="RefSeq" id="WP_259537908.1">
    <property type="nucleotide sequence ID" value="NZ_JANLCJ010000001.1"/>
</dbReference>
<evidence type="ECO:0000256" key="2">
    <source>
        <dbReference type="SAM" id="Phobius"/>
    </source>
</evidence>
<evidence type="ECO:0000256" key="1">
    <source>
        <dbReference type="SAM" id="MobiDB-lite"/>
    </source>
</evidence>
<evidence type="ECO:0000313" key="5">
    <source>
        <dbReference type="Proteomes" id="UP001165586"/>
    </source>
</evidence>
<protein>
    <submittedName>
        <fullName evidence="4">LysM peptidoglycan-binding domain-containing protein</fullName>
    </submittedName>
</protein>
<keyword evidence="2" id="KW-1133">Transmembrane helix</keyword>
<dbReference type="EMBL" id="JANLCJ010000001">
    <property type="protein sequence ID" value="MCS5733164.1"/>
    <property type="molecule type" value="Genomic_DNA"/>
</dbReference>